<dbReference type="InterPro" id="IPR036179">
    <property type="entry name" value="Ig-like_dom_sf"/>
</dbReference>
<evidence type="ECO:0000256" key="3">
    <source>
        <dbReference type="ARBA" id="ARBA00022741"/>
    </source>
</evidence>
<evidence type="ECO:0000313" key="19">
    <source>
        <dbReference type="Proteomes" id="UP000269221"/>
    </source>
</evidence>
<comment type="similarity">
    <text evidence="1">Belongs to the DEAD box helicase family. DDX4/VASA subfamily.</text>
</comment>
<feature type="transmembrane region" description="Helical" evidence="13">
    <location>
        <begin position="1301"/>
        <end position="1320"/>
    </location>
</feature>
<dbReference type="GO" id="GO:0003724">
    <property type="term" value="F:RNA helicase activity"/>
    <property type="evidence" value="ECO:0007669"/>
    <property type="project" value="UniProtKB-EC"/>
</dbReference>
<keyword evidence="5" id="KW-0347">Helicase</keyword>
<keyword evidence="8" id="KW-0393">Immunoglobulin domain</keyword>
<dbReference type="SUPFAM" id="SSF52540">
    <property type="entry name" value="P-loop containing nucleoside triphosphate hydrolases"/>
    <property type="match status" value="1"/>
</dbReference>
<dbReference type="Gene3D" id="2.60.40.10">
    <property type="entry name" value="Immunoglobulins"/>
    <property type="match status" value="5"/>
</dbReference>
<dbReference type="InterPro" id="IPR010457">
    <property type="entry name" value="IgC2-like_lig-bd"/>
</dbReference>
<evidence type="ECO:0000313" key="18">
    <source>
        <dbReference type="EMBL" id="RMB95420.1"/>
    </source>
</evidence>
<dbReference type="InterPro" id="IPR036116">
    <property type="entry name" value="FN3_sf"/>
</dbReference>
<evidence type="ECO:0000259" key="15">
    <source>
        <dbReference type="PROSITE" id="PS51192"/>
    </source>
</evidence>
<dbReference type="CDD" id="cd18787">
    <property type="entry name" value="SF2_C_DEAD"/>
    <property type="match status" value="1"/>
</dbReference>
<dbReference type="InterPro" id="IPR027417">
    <property type="entry name" value="P-loop_NTPase"/>
</dbReference>
<dbReference type="Pfam" id="PF06328">
    <property type="entry name" value="Lep_receptor_Ig"/>
    <property type="match status" value="1"/>
</dbReference>
<dbReference type="GO" id="GO:0016787">
    <property type="term" value="F:hydrolase activity"/>
    <property type="evidence" value="ECO:0007669"/>
    <property type="project" value="UniProtKB-KW"/>
</dbReference>
<gene>
    <name evidence="18" type="ORF">DUI87_28142</name>
</gene>
<keyword evidence="13" id="KW-1133">Transmembrane helix</keyword>
<feature type="domain" description="Helicase C-terminal" evidence="16">
    <location>
        <begin position="629"/>
        <end position="774"/>
    </location>
</feature>
<dbReference type="InterPro" id="IPR013783">
    <property type="entry name" value="Ig-like_fold"/>
</dbReference>
<keyword evidence="3" id="KW-0547">Nucleotide-binding</keyword>
<dbReference type="Proteomes" id="UP000269221">
    <property type="component" value="Unassembled WGS sequence"/>
</dbReference>
<keyword evidence="6" id="KW-0067">ATP-binding</keyword>
<dbReference type="OrthoDB" id="9828391at2759"/>
<dbReference type="EC" id="3.6.4.13" evidence="2"/>
<dbReference type="SMART" id="SM00487">
    <property type="entry name" value="DEXDc"/>
    <property type="match status" value="1"/>
</dbReference>
<feature type="region of interest" description="Disordered" evidence="12">
    <location>
        <begin position="306"/>
        <end position="349"/>
    </location>
</feature>
<keyword evidence="7" id="KW-0469">Meiosis</keyword>
<evidence type="ECO:0000256" key="8">
    <source>
        <dbReference type="ARBA" id="ARBA00023319"/>
    </source>
</evidence>
<keyword evidence="19" id="KW-1185">Reference proteome</keyword>
<dbReference type="Pfam" id="PF00041">
    <property type="entry name" value="fn3"/>
    <property type="match status" value="1"/>
</dbReference>
<evidence type="ECO:0000256" key="13">
    <source>
        <dbReference type="SAM" id="Phobius"/>
    </source>
</evidence>
<dbReference type="CDD" id="cd00063">
    <property type="entry name" value="FN3"/>
    <property type="match status" value="2"/>
</dbReference>
<name>A0A3M0J506_HIRRU</name>
<evidence type="ECO:0000256" key="10">
    <source>
        <dbReference type="ARBA" id="ARBA00081176"/>
    </source>
</evidence>
<dbReference type="SMART" id="SM00060">
    <property type="entry name" value="FN3"/>
    <property type="match status" value="2"/>
</dbReference>
<dbReference type="GO" id="GO:0051321">
    <property type="term" value="P:meiotic cell cycle"/>
    <property type="evidence" value="ECO:0007669"/>
    <property type="project" value="UniProtKB-KW"/>
</dbReference>
<keyword evidence="13" id="KW-0812">Transmembrane</keyword>
<dbReference type="InterPro" id="IPR011545">
    <property type="entry name" value="DEAD/DEAH_box_helicase_dom"/>
</dbReference>
<evidence type="ECO:0000256" key="4">
    <source>
        <dbReference type="ARBA" id="ARBA00022801"/>
    </source>
</evidence>
<evidence type="ECO:0000259" key="14">
    <source>
        <dbReference type="PROSITE" id="PS50853"/>
    </source>
</evidence>
<dbReference type="GO" id="GO:0005524">
    <property type="term" value="F:ATP binding"/>
    <property type="evidence" value="ECO:0007669"/>
    <property type="project" value="UniProtKB-KW"/>
</dbReference>
<dbReference type="InterPro" id="IPR001650">
    <property type="entry name" value="Helicase_C-like"/>
</dbReference>
<dbReference type="PANTHER" id="PTHR47958">
    <property type="entry name" value="ATP-DEPENDENT RNA HELICASE DBP3"/>
    <property type="match status" value="1"/>
</dbReference>
<comment type="catalytic activity">
    <reaction evidence="9">
        <text>ATP + H2O = ADP + phosphate + H(+)</text>
        <dbReference type="Rhea" id="RHEA:13065"/>
        <dbReference type="ChEBI" id="CHEBI:15377"/>
        <dbReference type="ChEBI" id="CHEBI:15378"/>
        <dbReference type="ChEBI" id="CHEBI:30616"/>
        <dbReference type="ChEBI" id="CHEBI:43474"/>
        <dbReference type="ChEBI" id="CHEBI:456216"/>
        <dbReference type="EC" id="3.6.4.13"/>
    </reaction>
</comment>
<evidence type="ECO:0000256" key="11">
    <source>
        <dbReference type="PROSITE-ProRule" id="PRU00552"/>
    </source>
</evidence>
<dbReference type="FunFam" id="3.40.50.300:FF:000008">
    <property type="entry name" value="ATP-dependent RNA helicase RhlB"/>
    <property type="match status" value="1"/>
</dbReference>
<evidence type="ECO:0000256" key="9">
    <source>
        <dbReference type="ARBA" id="ARBA00047984"/>
    </source>
</evidence>
<dbReference type="InterPro" id="IPR014001">
    <property type="entry name" value="Helicase_ATP-bd"/>
</dbReference>
<evidence type="ECO:0000256" key="2">
    <source>
        <dbReference type="ARBA" id="ARBA00012552"/>
    </source>
</evidence>
<keyword evidence="13" id="KW-0472">Membrane</keyword>
<feature type="domain" description="DEAD-box RNA helicase Q" evidence="17">
    <location>
        <begin position="387"/>
        <end position="415"/>
    </location>
</feature>
<dbReference type="PROSITE" id="PS00039">
    <property type="entry name" value="DEAD_ATP_HELICASE"/>
    <property type="match status" value="1"/>
</dbReference>
<keyword evidence="4" id="KW-0378">Hydrolase</keyword>
<evidence type="ECO:0000259" key="17">
    <source>
        <dbReference type="PROSITE" id="PS51195"/>
    </source>
</evidence>
<feature type="short sequence motif" description="Q motif" evidence="11">
    <location>
        <begin position="387"/>
        <end position="415"/>
    </location>
</feature>
<dbReference type="SMART" id="SM00490">
    <property type="entry name" value="HELICc"/>
    <property type="match status" value="1"/>
</dbReference>
<dbReference type="Pfam" id="PF00271">
    <property type="entry name" value="Helicase_C"/>
    <property type="match status" value="1"/>
</dbReference>
<dbReference type="Gene3D" id="3.40.50.300">
    <property type="entry name" value="P-loop containing nucleotide triphosphate hydrolases"/>
    <property type="match status" value="2"/>
</dbReference>
<dbReference type="Pfam" id="PF00270">
    <property type="entry name" value="DEAD"/>
    <property type="match status" value="1"/>
</dbReference>
<evidence type="ECO:0000256" key="5">
    <source>
        <dbReference type="ARBA" id="ARBA00022806"/>
    </source>
</evidence>
<feature type="domain" description="Fibronectin type-III" evidence="14">
    <location>
        <begin position="1201"/>
        <end position="1296"/>
    </location>
</feature>
<evidence type="ECO:0000259" key="16">
    <source>
        <dbReference type="PROSITE" id="PS51194"/>
    </source>
</evidence>
<dbReference type="PROSITE" id="PS51194">
    <property type="entry name" value="HELICASE_CTER"/>
    <property type="match status" value="1"/>
</dbReference>
<dbReference type="PROSITE" id="PS51192">
    <property type="entry name" value="HELICASE_ATP_BIND_1"/>
    <property type="match status" value="1"/>
</dbReference>
<protein>
    <recommendedName>
        <fullName evidence="2">RNA helicase</fullName>
        <ecNumber evidence="2">3.6.4.13</ecNumber>
    </recommendedName>
    <alternativeName>
        <fullName evidence="10">DEAD box protein 4</fullName>
    </alternativeName>
</protein>
<dbReference type="InterPro" id="IPR000629">
    <property type="entry name" value="RNA-helicase_DEAD-box_CS"/>
</dbReference>
<feature type="region of interest" description="Disordered" evidence="12">
    <location>
        <begin position="66"/>
        <end position="90"/>
    </location>
</feature>
<feature type="domain" description="Helicase ATP-binding" evidence="15">
    <location>
        <begin position="418"/>
        <end position="601"/>
    </location>
</feature>
<evidence type="ECO:0000256" key="6">
    <source>
        <dbReference type="ARBA" id="ARBA00022840"/>
    </source>
</evidence>
<dbReference type="PROSITE" id="PS51195">
    <property type="entry name" value="Q_MOTIF"/>
    <property type="match status" value="1"/>
</dbReference>
<organism evidence="18 19">
    <name type="scientific">Hirundo rustica rustica</name>
    <dbReference type="NCBI Taxonomy" id="333673"/>
    <lineage>
        <taxon>Eukaryota</taxon>
        <taxon>Metazoa</taxon>
        <taxon>Chordata</taxon>
        <taxon>Craniata</taxon>
        <taxon>Vertebrata</taxon>
        <taxon>Euteleostomi</taxon>
        <taxon>Archelosauria</taxon>
        <taxon>Archosauria</taxon>
        <taxon>Dinosauria</taxon>
        <taxon>Saurischia</taxon>
        <taxon>Theropoda</taxon>
        <taxon>Coelurosauria</taxon>
        <taxon>Aves</taxon>
        <taxon>Neognathae</taxon>
        <taxon>Neoaves</taxon>
        <taxon>Telluraves</taxon>
        <taxon>Australaves</taxon>
        <taxon>Passeriformes</taxon>
        <taxon>Sylvioidea</taxon>
        <taxon>Hirundinidae</taxon>
        <taxon>Hirundo</taxon>
    </lineage>
</organism>
<dbReference type="EMBL" id="QRBI01000186">
    <property type="protein sequence ID" value="RMB95420.1"/>
    <property type="molecule type" value="Genomic_DNA"/>
</dbReference>
<dbReference type="GO" id="GO:0003676">
    <property type="term" value="F:nucleic acid binding"/>
    <property type="evidence" value="ECO:0007669"/>
    <property type="project" value="InterPro"/>
</dbReference>
<evidence type="ECO:0000256" key="1">
    <source>
        <dbReference type="ARBA" id="ARBA00010132"/>
    </source>
</evidence>
<evidence type="ECO:0000256" key="12">
    <source>
        <dbReference type="SAM" id="MobiDB-lite"/>
    </source>
</evidence>
<dbReference type="CDD" id="cd18052">
    <property type="entry name" value="DEADc_DDX4"/>
    <property type="match status" value="1"/>
</dbReference>
<accession>A0A3M0J506</accession>
<dbReference type="InterPro" id="IPR014014">
    <property type="entry name" value="RNA_helicase_DEAD_Q_motif"/>
</dbReference>
<proteinExistence type="inferred from homology"/>
<dbReference type="InterPro" id="IPR003961">
    <property type="entry name" value="FN3_dom"/>
</dbReference>
<dbReference type="STRING" id="333673.A0A3M0J506"/>
<evidence type="ECO:0000256" key="7">
    <source>
        <dbReference type="ARBA" id="ARBA00023254"/>
    </source>
</evidence>
<dbReference type="SUPFAM" id="SSF49265">
    <property type="entry name" value="Fibronectin type III"/>
    <property type="match status" value="2"/>
</dbReference>
<dbReference type="FunFam" id="3.40.50.300:FF:000397">
    <property type="entry name" value="Probable ATP-dependent RNA helicase DDX4"/>
    <property type="match status" value="1"/>
</dbReference>
<dbReference type="PROSITE" id="PS50853">
    <property type="entry name" value="FN3"/>
    <property type="match status" value="1"/>
</dbReference>
<comment type="caution">
    <text evidence="18">The sequence shown here is derived from an EMBL/GenBank/DDBJ whole genome shotgun (WGS) entry which is preliminary data.</text>
</comment>
<dbReference type="SUPFAM" id="SSF48726">
    <property type="entry name" value="Immunoglobulin"/>
    <property type="match status" value="1"/>
</dbReference>
<sequence length="1553" mass="173845">MIEEDWNAEIGDEALLTSLEKVSLLERPDDPSSVFSPSIDAFGADEFVKTQHQSVSSFGRGRNFEAKGFREGNGEDATTQNRGFKGFGQGFREQNTVDGASMQNRGFKGFRGGFGQGFQEGNGEDAITQNRGFKAFGQGFREQNTVDGASMQNRGFKGFRGGFGQVTHLMDVGKAAVDVISLEFSKAFDTVSHSIYVEKLAAHGLDLVLGEELAGQLAERVTLKLDKGVYLSLELSTLEKEELLQMVQVRLLVVGVNCTRFLIGFREGNGEDATTQNRGFKGFGQGFREQNTVDGASMQNRGFKGFRGGFGQGMKRGQRDVPGSGTPVSRERGALTGGAGPKVTYVPPPPPDDEQAIFARYQTGMNFDKYDENTVEVSGLDPPAALMSFADTNMCHTLTLNIVKAGFSKPTPVQKYSIPIILAGRDLMACAQTGSGKTAAFLVPVVAQMMRNGVTASSFKEQQEPECIITAPTRELVNQIFLEARKFVYGTCIRPVVIYGGTQTDYSIRQVKQGCNILCATPGRLLDIIGRGTIGLHNVKYLVLDEADRMLDMGFGADMKKLVSFPDMPPKDKRQTLMFSATFPEEVQRLAGEFLKTDFLFVVVGHVGGACNDVQQNILQVSPYFKRDKLIEILHSIGNERTLVFVDTKKKADFIACFLCQENIPATSIHGDREQREREIALRDFRSGKCPVLVATSVAARGLDIESVQHVINFDLPSTIEEYVHRIGRTGRCGNTGKAVGFFDNNLDGHLARPLIKVLSDAQQEVPVWLTEVAFEVGGGRRPVNTQKLYELISVGICVSAVGFGSWSSENRWLLLFQLHFAEPRGWVAQWARAEAFSIFWLWIRQGKIMEQILLETMLRHLENKEVIGDNQHSLTKGKLCLANLVVFCDENSIRDADIFPSSPEIERGSSLELSCVLRKTYMPQRNASHIIWKLNDALIAPENYNIVNETVSNITIHNFTYSTAYVKCFMKYLDKELPLVHTEVKSGFRPDMPENISCIYFYDVNLTCTWNAGRETSFATNYTLYRKLFKWWKPRISSLCLALVVVSVEEFVNVSLNSNKDIGSCNLTGLWDSTDYSVAVRCINNESAFWSGWSEEKNESTEEKSCQMLETVITSTTNEEVVVQWITSEPKPTKYVVEWYEELEMDPFRRSWQYVSNSTEWKNNKKNFKPFICYNISVYPLYGSTVAAPFYTQIYAEEKKPSEGPVADIGILGKNEAAIKWNEISKAKRNGFITNYTIFYKPEDGKELNETVNSDVLQYRLKSLQANTQYTVQIMASNQAGGTTGEPKTFKTLKLDKEDVVFVAIPVGLSMLCLLGLWITCVLKKHAFKKVCWPDIPNPEESLAVEWPLASSMNNSFLKRVSSQTKTVDFEDINVLEYCFPEESQEGSLLINFENHVSECTDSNTEGITNRDEKILHNEENEAAKCFSQSMPYIISDQFTRSQMHSALIPVKEIQPIEMVANDLCGSQQTPIKNEEENDEEVLKLEDLSEKALFNPYLKNSVKTREFLVSESLPEHSTGEHKSQSSVLPPFQPNVPGQSYITVDMFRLPKAQ</sequence>
<reference evidence="18 19" key="1">
    <citation type="submission" date="2018-07" db="EMBL/GenBank/DDBJ databases">
        <title>A high quality draft genome assembly of the barn swallow (H. rustica rustica).</title>
        <authorList>
            <person name="Formenti G."/>
            <person name="Chiara M."/>
            <person name="Poveda L."/>
            <person name="Francoijs K.-J."/>
            <person name="Bonisoli-Alquati A."/>
            <person name="Canova L."/>
            <person name="Gianfranceschi L."/>
            <person name="Horner D.S."/>
            <person name="Saino N."/>
        </authorList>
    </citation>
    <scope>NUCLEOTIDE SEQUENCE [LARGE SCALE GENOMIC DNA]</scope>
    <source>
        <strain evidence="18">Chelidonia</strain>
        <tissue evidence="18">Blood</tissue>
    </source>
</reference>